<dbReference type="RefSeq" id="WP_311361222.1">
    <property type="nucleotide sequence ID" value="NZ_JAVRIE010000002.1"/>
</dbReference>
<evidence type="ECO:0000313" key="2">
    <source>
        <dbReference type="Proteomes" id="UP001249020"/>
    </source>
</evidence>
<accession>A0AAW8R5K0</accession>
<evidence type="ECO:0000313" key="1">
    <source>
        <dbReference type="EMBL" id="MDT0582463.1"/>
    </source>
</evidence>
<dbReference type="AlphaFoldDB" id="A0AAW8R5K0"/>
<proteinExistence type="predicted"/>
<reference evidence="1 2" key="1">
    <citation type="submission" date="2023-09" db="EMBL/GenBank/DDBJ databases">
        <authorList>
            <person name="Rey-Velasco X."/>
        </authorList>
    </citation>
    <scope>NUCLEOTIDE SEQUENCE [LARGE SCALE GENOMIC DNA]</scope>
    <source>
        <strain evidence="1 2">W409</strain>
    </source>
</reference>
<sequence>MPLSNQINRPENTDLHTIVTDSASSAVHYRGAPLDHVGAANSVDCVLATKVRRL</sequence>
<dbReference type="EMBL" id="JAVRIE010000002">
    <property type="protein sequence ID" value="MDT0582463.1"/>
    <property type="molecule type" value="Genomic_DNA"/>
</dbReference>
<comment type="caution">
    <text evidence="1">The sequence shown here is derived from an EMBL/GenBank/DDBJ whole genome shotgun (WGS) entry which is preliminary data.</text>
</comment>
<protein>
    <submittedName>
        <fullName evidence="1">Uncharacterized protein</fullName>
    </submittedName>
</protein>
<gene>
    <name evidence="1" type="ORF">RM544_07920</name>
</gene>
<organism evidence="1 2">
    <name type="scientific">Brumicola blandensis</name>
    <dbReference type="NCBI Taxonomy" id="3075611"/>
    <lineage>
        <taxon>Bacteria</taxon>
        <taxon>Pseudomonadati</taxon>
        <taxon>Pseudomonadota</taxon>
        <taxon>Gammaproteobacteria</taxon>
        <taxon>Alteromonadales</taxon>
        <taxon>Alteromonadaceae</taxon>
        <taxon>Brumicola</taxon>
    </lineage>
</organism>
<keyword evidence="2" id="KW-1185">Reference proteome</keyword>
<name>A0AAW8R5K0_9ALTE</name>
<dbReference type="Proteomes" id="UP001249020">
    <property type="component" value="Unassembled WGS sequence"/>
</dbReference>